<dbReference type="AlphaFoldDB" id="A0A9W8Z1R6"/>
<feature type="compositionally biased region" description="Basic and acidic residues" evidence="1">
    <location>
        <begin position="66"/>
        <end position="75"/>
    </location>
</feature>
<dbReference type="Proteomes" id="UP001140453">
    <property type="component" value="Unassembled WGS sequence"/>
</dbReference>
<sequence length="75" mass="8210">MPSHVAKPLPASSIRGKLQLLTSQDFASLNRTLSSKSNQTSPTPIHEVSVDDYFIPAPPPPSPVSFRHDKFAGRR</sequence>
<keyword evidence="3" id="KW-1185">Reference proteome</keyword>
<evidence type="ECO:0000256" key="1">
    <source>
        <dbReference type="SAM" id="MobiDB-lite"/>
    </source>
</evidence>
<name>A0A9W8Z1R6_9PEZI</name>
<proteinExistence type="predicted"/>
<feature type="compositionally biased region" description="Polar residues" evidence="1">
    <location>
        <begin position="32"/>
        <end position="43"/>
    </location>
</feature>
<comment type="caution">
    <text evidence="2">The sequence shown here is derived from an EMBL/GenBank/DDBJ whole genome shotgun (WGS) entry which is preliminary data.</text>
</comment>
<reference evidence="2" key="1">
    <citation type="submission" date="2022-10" db="EMBL/GenBank/DDBJ databases">
        <title>Tapping the CABI collections for fungal endophytes: first genome assemblies for Collariella, Neodidymelliopsis, Ascochyta clinopodiicola, Didymella pomorum, Didymosphaeria variabile, Neocosmospora piperis and Neocucurbitaria cava.</title>
        <authorList>
            <person name="Hill R."/>
        </authorList>
    </citation>
    <scope>NUCLEOTIDE SEQUENCE</scope>
    <source>
        <strain evidence="2">IMI 355082</strain>
    </source>
</reference>
<dbReference type="EMBL" id="JAPEVB010000001">
    <property type="protein sequence ID" value="KAJ4396301.1"/>
    <property type="molecule type" value="Genomic_DNA"/>
</dbReference>
<evidence type="ECO:0000313" key="3">
    <source>
        <dbReference type="Proteomes" id="UP001140453"/>
    </source>
</evidence>
<feature type="region of interest" description="Disordered" evidence="1">
    <location>
        <begin position="32"/>
        <end position="75"/>
    </location>
</feature>
<protein>
    <submittedName>
        <fullName evidence="2">Uncharacterized protein</fullName>
    </submittedName>
</protein>
<accession>A0A9W8Z1R6</accession>
<organism evidence="2 3">
    <name type="scientific">Gnomoniopsis smithogilvyi</name>
    <dbReference type="NCBI Taxonomy" id="1191159"/>
    <lineage>
        <taxon>Eukaryota</taxon>
        <taxon>Fungi</taxon>
        <taxon>Dikarya</taxon>
        <taxon>Ascomycota</taxon>
        <taxon>Pezizomycotina</taxon>
        <taxon>Sordariomycetes</taxon>
        <taxon>Sordariomycetidae</taxon>
        <taxon>Diaporthales</taxon>
        <taxon>Gnomoniaceae</taxon>
        <taxon>Gnomoniopsis</taxon>
    </lineage>
</organism>
<dbReference type="OrthoDB" id="5204810at2759"/>
<gene>
    <name evidence="2" type="ORF">N0V93_000520</name>
</gene>
<evidence type="ECO:0000313" key="2">
    <source>
        <dbReference type="EMBL" id="KAJ4396301.1"/>
    </source>
</evidence>